<organism evidence="7 8">
    <name type="scientific">Phytophthora infestans (strain T30-4)</name>
    <name type="common">Potato late blight agent</name>
    <dbReference type="NCBI Taxonomy" id="403677"/>
    <lineage>
        <taxon>Eukaryota</taxon>
        <taxon>Sar</taxon>
        <taxon>Stramenopiles</taxon>
        <taxon>Oomycota</taxon>
        <taxon>Peronosporomycetes</taxon>
        <taxon>Peronosporales</taxon>
        <taxon>Peronosporaceae</taxon>
        <taxon>Phytophthora</taxon>
    </lineage>
</organism>
<dbReference type="OrthoDB" id="1048204at2759"/>
<dbReference type="OMA" id="WEDEQFT"/>
<accession>D0P4G8</accession>
<sequence length="136" mass="15464">MCDIQAHGEAFFSVQHVGALPKPGYIHPWRMVDLNSKECTCGNWEDEQFTCVHAICAATKHGMRLEELYDAQRLSIGHFKDIYTFKFFPWPTTESLVANPQTKIPQLVPEPERIGKRGKKPGPHPKHARNKAKNAL</sequence>
<dbReference type="HOGENOM" id="CLU_146361_0_0_1"/>
<evidence type="ECO:0000256" key="4">
    <source>
        <dbReference type="PROSITE-ProRule" id="PRU00325"/>
    </source>
</evidence>
<keyword evidence="3" id="KW-0862">Zinc</keyword>
<feature type="domain" description="SWIM-type" evidence="6">
    <location>
        <begin position="30"/>
        <end position="62"/>
    </location>
</feature>
<dbReference type="AlphaFoldDB" id="D0P4G8"/>
<dbReference type="GeneID" id="9477796"/>
<dbReference type="GO" id="GO:0008270">
    <property type="term" value="F:zinc ion binding"/>
    <property type="evidence" value="ECO:0007669"/>
    <property type="project" value="UniProtKB-KW"/>
</dbReference>
<proteinExistence type="predicted"/>
<evidence type="ECO:0000313" key="7">
    <source>
        <dbReference type="EMBL" id="EEY66440.1"/>
    </source>
</evidence>
<dbReference type="SMART" id="SM00575">
    <property type="entry name" value="ZnF_PMZ"/>
    <property type="match status" value="1"/>
</dbReference>
<evidence type="ECO:0000313" key="8">
    <source>
        <dbReference type="Proteomes" id="UP000006643"/>
    </source>
</evidence>
<evidence type="ECO:0000259" key="6">
    <source>
        <dbReference type="PROSITE" id="PS50966"/>
    </source>
</evidence>
<dbReference type="VEuPathDB" id="FungiDB:PITG_21572"/>
<dbReference type="InterPro" id="IPR006564">
    <property type="entry name" value="Znf_PMZ"/>
</dbReference>
<dbReference type="PROSITE" id="PS50966">
    <property type="entry name" value="ZF_SWIM"/>
    <property type="match status" value="1"/>
</dbReference>
<dbReference type="STRING" id="403677.D0P4G8"/>
<keyword evidence="8" id="KW-1185">Reference proteome</keyword>
<feature type="compositionally biased region" description="Basic residues" evidence="5">
    <location>
        <begin position="116"/>
        <end position="136"/>
    </location>
</feature>
<keyword evidence="2 4" id="KW-0863">Zinc-finger</keyword>
<evidence type="ECO:0000256" key="1">
    <source>
        <dbReference type="ARBA" id="ARBA00022723"/>
    </source>
</evidence>
<name>D0P4G8_PHYIT</name>
<evidence type="ECO:0000256" key="3">
    <source>
        <dbReference type="ARBA" id="ARBA00022833"/>
    </source>
</evidence>
<dbReference type="RefSeq" id="XP_002894804.1">
    <property type="nucleotide sequence ID" value="XM_002894758.1"/>
</dbReference>
<dbReference type="EMBL" id="DS028610">
    <property type="protein sequence ID" value="EEY66440.1"/>
    <property type="molecule type" value="Genomic_DNA"/>
</dbReference>
<dbReference type="Proteomes" id="UP000006643">
    <property type="component" value="Unassembled WGS sequence"/>
</dbReference>
<evidence type="ECO:0000256" key="5">
    <source>
        <dbReference type="SAM" id="MobiDB-lite"/>
    </source>
</evidence>
<reference evidence="8" key="1">
    <citation type="journal article" date="2009" name="Nature">
        <title>Genome sequence and analysis of the Irish potato famine pathogen Phytophthora infestans.</title>
        <authorList>
            <consortium name="The Broad Institute Genome Sequencing Platform"/>
            <person name="Haas B.J."/>
            <person name="Kamoun S."/>
            <person name="Zody M.C."/>
            <person name="Jiang R.H."/>
            <person name="Handsaker R.E."/>
            <person name="Cano L.M."/>
            <person name="Grabherr M."/>
            <person name="Kodira C.D."/>
            <person name="Raffaele S."/>
            <person name="Torto-Alalibo T."/>
            <person name="Bozkurt T.O."/>
            <person name="Ah-Fong A.M."/>
            <person name="Alvarado L."/>
            <person name="Anderson V.L."/>
            <person name="Armstrong M.R."/>
            <person name="Avrova A."/>
            <person name="Baxter L."/>
            <person name="Beynon J."/>
            <person name="Boevink P.C."/>
            <person name="Bollmann S.R."/>
            <person name="Bos J.I."/>
            <person name="Bulone V."/>
            <person name="Cai G."/>
            <person name="Cakir C."/>
            <person name="Carrington J.C."/>
            <person name="Chawner M."/>
            <person name="Conti L."/>
            <person name="Costanzo S."/>
            <person name="Ewan R."/>
            <person name="Fahlgren N."/>
            <person name="Fischbach M.A."/>
            <person name="Fugelstad J."/>
            <person name="Gilroy E.M."/>
            <person name="Gnerre S."/>
            <person name="Green P.J."/>
            <person name="Grenville-Briggs L.J."/>
            <person name="Griffith J."/>
            <person name="Grunwald N.J."/>
            <person name="Horn K."/>
            <person name="Horner N.R."/>
            <person name="Hu C.H."/>
            <person name="Huitema E."/>
            <person name="Jeong D.H."/>
            <person name="Jones A.M."/>
            <person name="Jones J.D."/>
            <person name="Jones R.W."/>
            <person name="Karlsson E.K."/>
            <person name="Kunjeti S.G."/>
            <person name="Lamour K."/>
            <person name="Liu Z."/>
            <person name="Ma L."/>
            <person name="Maclean D."/>
            <person name="Chibucos M.C."/>
            <person name="McDonald H."/>
            <person name="McWalters J."/>
            <person name="Meijer H.J."/>
            <person name="Morgan W."/>
            <person name="Morris P.F."/>
            <person name="Munro C.A."/>
            <person name="O'Neill K."/>
            <person name="Ospina-Giraldo M."/>
            <person name="Pinzon A."/>
            <person name="Pritchard L."/>
            <person name="Ramsahoye B."/>
            <person name="Ren Q."/>
            <person name="Restrepo S."/>
            <person name="Roy S."/>
            <person name="Sadanandom A."/>
            <person name="Savidor A."/>
            <person name="Schornack S."/>
            <person name="Schwartz D.C."/>
            <person name="Schumann U.D."/>
            <person name="Schwessinger B."/>
            <person name="Seyer L."/>
            <person name="Sharpe T."/>
            <person name="Silvar C."/>
            <person name="Song J."/>
            <person name="Studholme D.J."/>
            <person name="Sykes S."/>
            <person name="Thines M."/>
            <person name="van de Vondervoort P.J."/>
            <person name="Phuntumart V."/>
            <person name="Wawra S."/>
            <person name="Weide R."/>
            <person name="Win J."/>
            <person name="Young C."/>
            <person name="Zhou S."/>
            <person name="Fry W."/>
            <person name="Meyers B.C."/>
            <person name="van West P."/>
            <person name="Ristaino J."/>
            <person name="Govers F."/>
            <person name="Birch P.R."/>
            <person name="Whisson S.C."/>
            <person name="Judelson H.S."/>
            <person name="Nusbaum C."/>
        </authorList>
    </citation>
    <scope>NUCLEOTIDE SEQUENCE [LARGE SCALE GENOMIC DNA]</scope>
    <source>
        <strain evidence="8">T30-4</strain>
    </source>
</reference>
<dbReference type="Pfam" id="PF04434">
    <property type="entry name" value="SWIM"/>
    <property type="match status" value="1"/>
</dbReference>
<protein>
    <recommendedName>
        <fullName evidence="6">SWIM-type domain-containing protein</fullName>
    </recommendedName>
</protein>
<keyword evidence="1" id="KW-0479">Metal-binding</keyword>
<dbReference type="InParanoid" id="D0P4G8"/>
<evidence type="ECO:0000256" key="2">
    <source>
        <dbReference type="ARBA" id="ARBA00022771"/>
    </source>
</evidence>
<feature type="region of interest" description="Disordered" evidence="5">
    <location>
        <begin position="106"/>
        <end position="136"/>
    </location>
</feature>
<dbReference type="KEGG" id="pif:PITG_21572"/>
<gene>
    <name evidence="7" type="ORF">PITG_21572</name>
</gene>
<dbReference type="eggNOG" id="ENOG502RH1G">
    <property type="taxonomic scope" value="Eukaryota"/>
</dbReference>
<dbReference type="InterPro" id="IPR007527">
    <property type="entry name" value="Znf_SWIM"/>
</dbReference>